<keyword evidence="3" id="KW-1185">Reference proteome</keyword>
<dbReference type="EMBL" id="MU826837">
    <property type="protein sequence ID" value="KAJ7372302.1"/>
    <property type="molecule type" value="Genomic_DNA"/>
</dbReference>
<proteinExistence type="predicted"/>
<dbReference type="AlphaFoldDB" id="A0A9W9YZD5"/>
<reference evidence="2" key="1">
    <citation type="submission" date="2023-01" db="EMBL/GenBank/DDBJ databases">
        <title>Genome assembly of the deep-sea coral Lophelia pertusa.</title>
        <authorList>
            <person name="Herrera S."/>
            <person name="Cordes E."/>
        </authorList>
    </citation>
    <scope>NUCLEOTIDE SEQUENCE</scope>
    <source>
        <strain evidence="2">USNM1676648</strain>
        <tissue evidence="2">Polyp</tissue>
    </source>
</reference>
<name>A0A9W9YZD5_9CNID</name>
<evidence type="ECO:0000313" key="3">
    <source>
        <dbReference type="Proteomes" id="UP001163046"/>
    </source>
</evidence>
<dbReference type="Proteomes" id="UP001163046">
    <property type="component" value="Unassembled WGS sequence"/>
</dbReference>
<gene>
    <name evidence="2" type="ORF">OS493_019746</name>
</gene>
<feature type="region of interest" description="Disordered" evidence="1">
    <location>
        <begin position="65"/>
        <end position="107"/>
    </location>
</feature>
<evidence type="ECO:0000313" key="2">
    <source>
        <dbReference type="EMBL" id="KAJ7372302.1"/>
    </source>
</evidence>
<comment type="caution">
    <text evidence="2">The sequence shown here is derived from an EMBL/GenBank/DDBJ whole genome shotgun (WGS) entry which is preliminary data.</text>
</comment>
<feature type="compositionally biased region" description="Polar residues" evidence="1">
    <location>
        <begin position="94"/>
        <end position="107"/>
    </location>
</feature>
<organism evidence="2 3">
    <name type="scientific">Desmophyllum pertusum</name>
    <dbReference type="NCBI Taxonomy" id="174260"/>
    <lineage>
        <taxon>Eukaryota</taxon>
        <taxon>Metazoa</taxon>
        <taxon>Cnidaria</taxon>
        <taxon>Anthozoa</taxon>
        <taxon>Hexacorallia</taxon>
        <taxon>Scleractinia</taxon>
        <taxon>Caryophylliina</taxon>
        <taxon>Caryophylliidae</taxon>
        <taxon>Desmophyllum</taxon>
    </lineage>
</organism>
<evidence type="ECO:0000256" key="1">
    <source>
        <dbReference type="SAM" id="MobiDB-lite"/>
    </source>
</evidence>
<sequence>MDRLVLPRLQRNLRIIGKQIRTLPSRIRRAMRRGLERVLARLGMSRDPDRKLERFQSSIEKIFSTKRHGSRGADESSGFISDEEELEDVPRITATRSSKSNLSQSTREVCRPKLMVLSKLK</sequence>
<protein>
    <submittedName>
        <fullName evidence="2">Uncharacterized protein</fullName>
    </submittedName>
</protein>
<accession>A0A9W9YZD5</accession>
<dbReference type="OrthoDB" id="5978738at2759"/>